<dbReference type="InterPro" id="IPR000847">
    <property type="entry name" value="LysR_HTH_N"/>
</dbReference>
<dbReference type="Pfam" id="PF03466">
    <property type="entry name" value="LysR_substrate"/>
    <property type="match status" value="1"/>
</dbReference>
<keyword evidence="4" id="KW-0804">Transcription</keyword>
<evidence type="ECO:0000256" key="2">
    <source>
        <dbReference type="ARBA" id="ARBA00023015"/>
    </source>
</evidence>
<dbReference type="PANTHER" id="PTHR30126:SF99">
    <property type="entry name" value="TRANSCRIPTIONAL REGULATOR LYSR FAMILY"/>
    <property type="match status" value="1"/>
</dbReference>
<dbReference type="InterPro" id="IPR036390">
    <property type="entry name" value="WH_DNA-bd_sf"/>
</dbReference>
<dbReference type="RefSeq" id="WP_205157066.1">
    <property type="nucleotide sequence ID" value="NZ_JAFEUM010000001.1"/>
</dbReference>
<protein>
    <submittedName>
        <fullName evidence="6">LysR family transcriptional regulator</fullName>
    </submittedName>
</protein>
<keyword evidence="3" id="KW-0238">DNA-binding</keyword>
<proteinExistence type="inferred from homology"/>
<accession>A0ABS2HG97</accession>
<evidence type="ECO:0000256" key="1">
    <source>
        <dbReference type="ARBA" id="ARBA00009437"/>
    </source>
</evidence>
<dbReference type="EMBL" id="JAFEUM010000001">
    <property type="protein sequence ID" value="MBM7035467.1"/>
    <property type="molecule type" value="Genomic_DNA"/>
</dbReference>
<reference evidence="6 7" key="1">
    <citation type="submission" date="2021-02" db="EMBL/GenBank/DDBJ databases">
        <authorList>
            <person name="Park J.-S."/>
        </authorList>
    </citation>
    <scope>NUCLEOTIDE SEQUENCE [LARGE SCALE GENOMIC DNA]</scope>
    <source>
        <strain evidence="6 7">188UL20-2</strain>
    </source>
</reference>
<dbReference type="CDD" id="cd05466">
    <property type="entry name" value="PBP2_LTTR_substrate"/>
    <property type="match status" value="1"/>
</dbReference>
<sequence length="299" mass="33327">MINPKWLTTYIALVEEGHFTRTAEKLYMTQPGVSQHIAKLEQECGTPLLQRQGKTFELTPAGDKLYQFALEQLELHEQLLDTITVDDPNKGLARVACSGALTQQLYSRCINIQKDYPELHFAFESCSNQGAMNRVLNGQSDVALITQQAVNPLLSYQQIGLQKLSLVVPQLSDAKTVSAEYLHQLGLVAHPDALHYLSLYRHSSQHSLLSDMDIAHIPQVSFVNQLEQILAPISLGVGFTVLPSSCVELSPYKDRLSVINVGLPVVEKVYLVTKISKPLPSFYQHFVELCKRTLQADTA</sequence>
<dbReference type="PROSITE" id="PS50931">
    <property type="entry name" value="HTH_LYSR"/>
    <property type="match status" value="1"/>
</dbReference>
<dbReference type="Pfam" id="PF00126">
    <property type="entry name" value="HTH_1"/>
    <property type="match status" value="1"/>
</dbReference>
<comment type="caution">
    <text evidence="6">The sequence shown here is derived from an EMBL/GenBank/DDBJ whole genome shotgun (WGS) entry which is preliminary data.</text>
</comment>
<keyword evidence="2" id="KW-0805">Transcription regulation</keyword>
<dbReference type="PRINTS" id="PR00039">
    <property type="entry name" value="HTHLYSR"/>
</dbReference>
<evidence type="ECO:0000256" key="4">
    <source>
        <dbReference type="ARBA" id="ARBA00023163"/>
    </source>
</evidence>
<feature type="domain" description="HTH lysR-type" evidence="5">
    <location>
        <begin position="2"/>
        <end position="59"/>
    </location>
</feature>
<dbReference type="SUPFAM" id="SSF53850">
    <property type="entry name" value="Periplasmic binding protein-like II"/>
    <property type="match status" value="1"/>
</dbReference>
<dbReference type="SUPFAM" id="SSF46785">
    <property type="entry name" value="Winged helix' DNA-binding domain"/>
    <property type="match status" value="1"/>
</dbReference>
<evidence type="ECO:0000313" key="7">
    <source>
        <dbReference type="Proteomes" id="UP000809621"/>
    </source>
</evidence>
<comment type="similarity">
    <text evidence="1">Belongs to the LysR transcriptional regulatory family.</text>
</comment>
<dbReference type="PANTHER" id="PTHR30126">
    <property type="entry name" value="HTH-TYPE TRANSCRIPTIONAL REGULATOR"/>
    <property type="match status" value="1"/>
</dbReference>
<dbReference type="InterPro" id="IPR005119">
    <property type="entry name" value="LysR_subst-bd"/>
</dbReference>
<dbReference type="Gene3D" id="1.10.10.10">
    <property type="entry name" value="Winged helix-like DNA-binding domain superfamily/Winged helix DNA-binding domain"/>
    <property type="match status" value="1"/>
</dbReference>
<name>A0ABS2HG97_9VIBR</name>
<keyword evidence="7" id="KW-1185">Reference proteome</keyword>
<dbReference type="Gene3D" id="3.40.190.290">
    <property type="match status" value="1"/>
</dbReference>
<organism evidence="6 7">
    <name type="scientific">Vibrio ulleungensis</name>
    <dbReference type="NCBI Taxonomy" id="2807619"/>
    <lineage>
        <taxon>Bacteria</taxon>
        <taxon>Pseudomonadati</taxon>
        <taxon>Pseudomonadota</taxon>
        <taxon>Gammaproteobacteria</taxon>
        <taxon>Vibrionales</taxon>
        <taxon>Vibrionaceae</taxon>
        <taxon>Vibrio</taxon>
    </lineage>
</organism>
<evidence type="ECO:0000259" key="5">
    <source>
        <dbReference type="PROSITE" id="PS50931"/>
    </source>
</evidence>
<dbReference type="InterPro" id="IPR036388">
    <property type="entry name" value="WH-like_DNA-bd_sf"/>
</dbReference>
<dbReference type="Proteomes" id="UP000809621">
    <property type="component" value="Unassembled WGS sequence"/>
</dbReference>
<gene>
    <name evidence="6" type="ORF">JQC93_03525</name>
</gene>
<evidence type="ECO:0000256" key="3">
    <source>
        <dbReference type="ARBA" id="ARBA00023125"/>
    </source>
</evidence>
<evidence type="ECO:0000313" key="6">
    <source>
        <dbReference type="EMBL" id="MBM7035467.1"/>
    </source>
</evidence>